<dbReference type="Pfam" id="PF19081">
    <property type="entry name" value="Ig_7"/>
    <property type="match status" value="1"/>
</dbReference>
<evidence type="ECO:0000259" key="3">
    <source>
        <dbReference type="Pfam" id="PF19081"/>
    </source>
</evidence>
<dbReference type="NCBIfam" id="TIGR04183">
    <property type="entry name" value="Por_Secre_tail"/>
    <property type="match status" value="1"/>
</dbReference>
<evidence type="ECO:0000313" key="4">
    <source>
        <dbReference type="EMBL" id="MCL9769298.1"/>
    </source>
</evidence>
<dbReference type="InterPro" id="IPR044023">
    <property type="entry name" value="Ig_7"/>
</dbReference>
<gene>
    <name evidence="4" type="ORF">NAT47_02615</name>
</gene>
<evidence type="ECO:0000313" key="5">
    <source>
        <dbReference type="Proteomes" id="UP001203342"/>
    </source>
</evidence>
<evidence type="ECO:0000256" key="1">
    <source>
        <dbReference type="ARBA" id="ARBA00022729"/>
    </source>
</evidence>
<dbReference type="RefSeq" id="WP_250579975.1">
    <property type="nucleotide sequence ID" value="NZ_JAMLJN010000002.1"/>
</dbReference>
<dbReference type="Pfam" id="PF18962">
    <property type="entry name" value="Por_Secre_tail"/>
    <property type="match status" value="1"/>
</dbReference>
<feature type="domain" description="Secretion system C-terminal sorting" evidence="2">
    <location>
        <begin position="2324"/>
        <end position="2391"/>
    </location>
</feature>
<sequence length="2394" mass="247799">MKEKLLNYKVLEYFVSKNATKEFFKKLMVFAFFCLAGNLYSQTTLINPAAEGGFNLGNTFAANGWTVANEGTGPIKWVVGTAASGTTSVGSMTSGSATITLNAPNANIVQGQIVYGANIPANTFVSSISGTTLTLSQNATATASDITLGFSKLPGAVSVNAVQNTTASIAANALTVTLSAVNPNISVGMEITPIAGVIGSNTYVASINGTTLGLSRPTLNAAALAVAQTLNFTATAASISGNAAYVTNDNGFTNSYAGYPAPRTVYFHRDVTVPAGESAMTLTFDVKSPVTSGSGWQVWAAPITQNVVGTNTQVTNAFAYGVSWPGATLISFNSNPQAAVTKTTAFIPKSFAGTTFKLIFVWTNSSSAGTLPPAAIDNISLTSRVPEEITCAHSGLWSQPTTWDGGKVPTHADTVVLDNENETVIIDSRYSGCEDLILVGANSLVQYAISNIIDEFVIHNDLNIAGSGARFNNHDGTTNGKYLKLGHNLDVGPGARFDSSLGGSQNFQGRLTLNGTTVQNITIDPAGFIGGSAAGVNTSSNVSGVLNQFEVTNTASVSTNVIWNVNLVRIKSNLILISGRINVTSGNRFVLGNFSNLSTVTINPSSGFKGGTISRWISSANTKNVQPGTEYPGTDNNYKSYWYPFISAAGQDRSLYLLPETNPSMAGEVGLTYTDASTVTNALSIADGTYTITDRYNGNWAFSTPDANAIPSGSAVVYNNSGNHRVGIYANGAYEAIDGSSRLMNLSTAAPGVHQEGTAQLFVFRKDLTLAHLTAAPFYIGVNSTSKLNTSSAIVSAASGDWNSPSTWVGSVVPSCTNVVTIASGHNVNVTTVASAAGVVISEGATLTNDGNTTEMTVGCTNNNAAFYNYGTHTMTSGKLKVNGFVAYKSGSFFNQSGGEIIVDSNNNGDAATSVAFGGASCKIETSNLALTGGKITIVDPLVNEGTTISATSLGNFSLNTAGATGTYTQPTNSSANAGVFTVRVSSNGGGQNIYSPGQFVTGTNIGAGAKIVSAIPDFTGNNITITLDVAHTASVPSGTVLTFSSMSNGCNGVNLEPSASNANVAIGQVVTGPGIPPGTTVIGRAINGLDVSSAVMKIILSNAITGLTTSPITTSQTISFAAVNPGAYSTVLTTADPNIIAGMIVSGAGIAPGTFVTMYTGGTAIEFSQPIQVGAPSPLVLTFSPFNTLSSGSFIYSSPNHYAAGLNHTLQIGDGISTQRGALISNGFNCQFQAAGGLFSLGNLTVDAPNGAERYMNVSSNNINNAYNMNVQNDFIVTAGSHFRKTFGNATVYVGGDIVNNGTINFPLSTTTLYLGNYINGSAVPTTLPQTISGNGVFASNQWSETNNGFSTASFASISVMNTSLEGVTLNVPLRLSTNLTLINGIVNTTDINLLSIGNPDVTSSVGATISGGSATSYVNGPLAFANNSSSTIGQFRLLPLGKNGKYLPIAFAATGGVELMGEAFDSNSGSVNAANASNISSDRWKLTRVGTAGSFTGYNVRLGSNTISNRNIIVHSTSENGVYDVVSTPTSAITFDAAHFSMPTVPSIVLATAQTGGFLGNFAYAEGTACTGTPAPGATIASTTSVCSGVSVALSLETATVGSGVTYQWQSSVNGGTSWSNIPNATSSTFTATPTVETSYRCNVTCSSSTVSSTPVVILVTLPDVMTTGATSCSSGTLNLTATGVGILNWYDAEVGGNLVATGTSYSPTVASTTTYYVASATETTNAVNTAAYAGTATSSAIFRGIAFDVTKQIRLKTVTVYPKNTVSLTPITIGLFDETGNMVSGTTPVTFIPTSNTGTVGTVSQVVTLNYIIPAGRGYRLVVTDGLVATNNLLGNSTAAITYPTSAGSVVLLGNVTNLTTAVTTTANTTNCFHNLTFDEICESSTRVPVTATIVDAPVINSAPATCTEAGVSTITNYNSSLTYTFSPSGPSVDANGVVLNAVAGTQYTVSVVGCPSATTTFTNSPIATTNNVFFFVGLITQQGCTITLTNTADPSISYTINGTNPIGDYMFENIPFGTYNYEVRKDCFVTRTGSVVVNCQPNGDGVGVSIGALTAQTTNNVFFFIGNLITTQGCTVTLINTTDPSITYTINGTNPIGDYMFENIPFGTYNYEVRKDCFVTRTGSVVVNCQPNGDGVGVSIGALTAQTTNNVFFFIGNLITTQGCTVTLINTTDPSTTYTINGTNPIGDYMFENIPFGTYNYEVRKNCFVTRTGSVVVNCQPNGDGVGVSIGALAAVNLDTTITRVGDTLTVAESGATYQWVDCDNGNTPISGQTAQSFTVTATGNYAVIVTTPDCVRTSSCFSVATLQGQEFTFTNLKYYPNPVSNQLTIAANETITKVELFNLVGQLVKVVNTNSSEIQVDFSELPTATYLVKAYSEQNVQTFKVIKKE</sequence>
<accession>A0ABT0TE96</accession>
<dbReference type="EMBL" id="JAMLJN010000002">
    <property type="protein sequence ID" value="MCL9769298.1"/>
    <property type="molecule type" value="Genomic_DNA"/>
</dbReference>
<reference evidence="4 5" key="1">
    <citation type="submission" date="2022-05" db="EMBL/GenBank/DDBJ databases">
        <title>Flavobacterium sp., isolated from activated sludge.</title>
        <authorList>
            <person name="Ran Q."/>
        </authorList>
    </citation>
    <scope>NUCLEOTIDE SEQUENCE [LARGE SCALE GENOMIC DNA]</scope>
    <source>
        <strain evidence="4 5">HXWNR69</strain>
    </source>
</reference>
<name>A0ABT0TE96_9FLAO</name>
<keyword evidence="5" id="KW-1185">Reference proteome</keyword>
<dbReference type="Proteomes" id="UP001203342">
    <property type="component" value="Unassembled WGS sequence"/>
</dbReference>
<protein>
    <submittedName>
        <fullName evidence="4">T9SS type A sorting domain-containing protein</fullName>
    </submittedName>
</protein>
<dbReference type="InterPro" id="IPR026444">
    <property type="entry name" value="Secre_tail"/>
</dbReference>
<comment type="caution">
    <text evidence="4">The sequence shown here is derived from an EMBL/GenBank/DDBJ whole genome shotgun (WGS) entry which is preliminary data.</text>
</comment>
<proteinExistence type="predicted"/>
<evidence type="ECO:0000259" key="2">
    <source>
        <dbReference type="Pfam" id="PF18962"/>
    </source>
</evidence>
<organism evidence="4 5">
    <name type="scientific">Flavobacterium fragile</name>
    <dbReference type="NCBI Taxonomy" id="2949085"/>
    <lineage>
        <taxon>Bacteria</taxon>
        <taxon>Pseudomonadati</taxon>
        <taxon>Bacteroidota</taxon>
        <taxon>Flavobacteriia</taxon>
        <taxon>Flavobacteriales</taxon>
        <taxon>Flavobacteriaceae</taxon>
        <taxon>Flavobacterium</taxon>
    </lineage>
</organism>
<feature type="domain" description="Ig-like" evidence="3">
    <location>
        <begin position="1666"/>
        <end position="1726"/>
    </location>
</feature>
<keyword evidence="1" id="KW-0732">Signal</keyword>
<dbReference type="Gene3D" id="2.60.40.2700">
    <property type="match status" value="1"/>
</dbReference>